<feature type="transmembrane region" description="Helical" evidence="6">
    <location>
        <begin position="185"/>
        <end position="207"/>
    </location>
</feature>
<name>A0A8H4TG95_9HYPO</name>
<evidence type="ECO:0000256" key="4">
    <source>
        <dbReference type="ARBA" id="ARBA00022989"/>
    </source>
</evidence>
<evidence type="ECO:0000256" key="5">
    <source>
        <dbReference type="ARBA" id="ARBA00023136"/>
    </source>
</evidence>
<proteinExistence type="inferred from homology"/>
<evidence type="ECO:0000256" key="1">
    <source>
        <dbReference type="ARBA" id="ARBA00004141"/>
    </source>
</evidence>
<keyword evidence="9" id="KW-1185">Reference proteome</keyword>
<protein>
    <recommendedName>
        <fullName evidence="7">Major facilitator superfamily (MFS) profile domain-containing protein</fullName>
    </recommendedName>
</protein>
<gene>
    <name evidence="8" type="ORF">FSARC_11337</name>
</gene>
<comment type="subcellular location">
    <subcellularLocation>
        <location evidence="1">Membrane</location>
        <topology evidence="1">Multi-pass membrane protein</topology>
    </subcellularLocation>
</comment>
<keyword evidence="5 6" id="KW-0472">Membrane</keyword>
<dbReference type="PROSITE" id="PS50850">
    <property type="entry name" value="MFS"/>
    <property type="match status" value="1"/>
</dbReference>
<dbReference type="PROSITE" id="PS00217">
    <property type="entry name" value="SUGAR_TRANSPORT_2"/>
    <property type="match status" value="1"/>
</dbReference>
<dbReference type="GO" id="GO:0016020">
    <property type="term" value="C:membrane"/>
    <property type="evidence" value="ECO:0007669"/>
    <property type="project" value="UniProtKB-SubCell"/>
</dbReference>
<accession>A0A8H4TG95</accession>
<comment type="caution">
    <text evidence="8">The sequence shown here is derived from an EMBL/GenBank/DDBJ whole genome shotgun (WGS) entry which is preliminary data.</text>
</comment>
<evidence type="ECO:0000313" key="9">
    <source>
        <dbReference type="Proteomes" id="UP000622797"/>
    </source>
</evidence>
<dbReference type="Proteomes" id="UP000622797">
    <property type="component" value="Unassembled WGS sequence"/>
</dbReference>
<comment type="similarity">
    <text evidence="2">Belongs to the major facilitator superfamily. Sugar transporter (TC 2.A.1.1) family.</text>
</comment>
<dbReference type="PANTHER" id="PTHR48022:SF10">
    <property type="entry name" value="MAJOR FACILITATOR SUPERFAMILY (MFS) PROFILE DOMAIN-CONTAINING PROTEIN"/>
    <property type="match status" value="1"/>
</dbReference>
<dbReference type="SUPFAM" id="SSF103473">
    <property type="entry name" value="MFS general substrate transporter"/>
    <property type="match status" value="1"/>
</dbReference>
<feature type="transmembrane region" description="Helical" evidence="6">
    <location>
        <begin position="96"/>
        <end position="116"/>
    </location>
</feature>
<dbReference type="InterPro" id="IPR005828">
    <property type="entry name" value="MFS_sugar_transport-like"/>
</dbReference>
<evidence type="ECO:0000313" key="8">
    <source>
        <dbReference type="EMBL" id="KAF4957338.1"/>
    </source>
</evidence>
<evidence type="ECO:0000259" key="7">
    <source>
        <dbReference type="PROSITE" id="PS50850"/>
    </source>
</evidence>
<sequence length="296" mass="32417">MSDPAKDTIQAHWRCFVACGVIVLSPFQYGLDFGIIGGLQAMPGFLMVYGYQDPETAIGWNISTTRQQLISSLMTLGAFISSSLAGVVAAKLGRKICLRLACLLCVVANVIMMATADIGPLYLGRLLIGLANGYFMTFSQLYIQESSPAKYRGLFLTAFHLCTTFGTLIGTIIDWTTAKRPDRSAYLIPLGIIYVVPVFIFIAVLFVPESPRWLILQGRYEDGLKSLKWLRPDGADVDQELADIRQAIDNERSLASGVGVWDMVNNPIDRRRTVVSVCAVLLQAASGSMFIIGMCP</sequence>
<dbReference type="GO" id="GO:0005351">
    <property type="term" value="F:carbohydrate:proton symporter activity"/>
    <property type="evidence" value="ECO:0007669"/>
    <property type="project" value="TreeGrafter"/>
</dbReference>
<feature type="domain" description="Major facilitator superfamily (MFS) profile" evidence="7">
    <location>
        <begin position="18"/>
        <end position="296"/>
    </location>
</feature>
<feature type="transmembrane region" description="Helical" evidence="6">
    <location>
        <begin position="273"/>
        <end position="294"/>
    </location>
</feature>
<dbReference type="InterPro" id="IPR050360">
    <property type="entry name" value="MFS_Sugar_Transporters"/>
</dbReference>
<evidence type="ECO:0000256" key="3">
    <source>
        <dbReference type="ARBA" id="ARBA00022692"/>
    </source>
</evidence>
<dbReference type="Pfam" id="PF00083">
    <property type="entry name" value="Sugar_tr"/>
    <property type="match status" value="1"/>
</dbReference>
<organism evidence="8 9">
    <name type="scientific">Fusarium sarcochroum</name>
    <dbReference type="NCBI Taxonomy" id="1208366"/>
    <lineage>
        <taxon>Eukaryota</taxon>
        <taxon>Fungi</taxon>
        <taxon>Dikarya</taxon>
        <taxon>Ascomycota</taxon>
        <taxon>Pezizomycotina</taxon>
        <taxon>Sordariomycetes</taxon>
        <taxon>Hypocreomycetidae</taxon>
        <taxon>Hypocreales</taxon>
        <taxon>Nectriaceae</taxon>
        <taxon>Fusarium</taxon>
        <taxon>Fusarium lateritium species complex</taxon>
    </lineage>
</organism>
<evidence type="ECO:0000256" key="2">
    <source>
        <dbReference type="ARBA" id="ARBA00010992"/>
    </source>
</evidence>
<dbReference type="InterPro" id="IPR036259">
    <property type="entry name" value="MFS_trans_sf"/>
</dbReference>
<keyword evidence="4 6" id="KW-1133">Transmembrane helix</keyword>
<feature type="transmembrane region" description="Helical" evidence="6">
    <location>
        <begin position="122"/>
        <end position="142"/>
    </location>
</feature>
<dbReference type="AlphaFoldDB" id="A0A8H4TG95"/>
<evidence type="ECO:0000256" key="6">
    <source>
        <dbReference type="SAM" id="Phobius"/>
    </source>
</evidence>
<dbReference type="InterPro" id="IPR020846">
    <property type="entry name" value="MFS_dom"/>
</dbReference>
<dbReference type="EMBL" id="JABEXW010000731">
    <property type="protein sequence ID" value="KAF4957338.1"/>
    <property type="molecule type" value="Genomic_DNA"/>
</dbReference>
<feature type="transmembrane region" description="Helical" evidence="6">
    <location>
        <begin position="154"/>
        <end position="173"/>
    </location>
</feature>
<dbReference type="InterPro" id="IPR005829">
    <property type="entry name" value="Sugar_transporter_CS"/>
</dbReference>
<keyword evidence="3 6" id="KW-0812">Transmembrane</keyword>
<feature type="transmembrane region" description="Helical" evidence="6">
    <location>
        <begin position="69"/>
        <end position="89"/>
    </location>
</feature>
<reference evidence="8" key="2">
    <citation type="submission" date="2020-05" db="EMBL/GenBank/DDBJ databases">
        <authorList>
            <person name="Kim H.-S."/>
            <person name="Proctor R.H."/>
            <person name="Brown D.W."/>
        </authorList>
    </citation>
    <scope>NUCLEOTIDE SEQUENCE</scope>
    <source>
        <strain evidence="8">NRRL 20472</strain>
    </source>
</reference>
<reference evidence="8" key="1">
    <citation type="journal article" date="2020" name="BMC Genomics">
        <title>Correction to: Identification and distribution of gene clusters required for synthesis of sphingolipid metabolism inhibitors in diverse species of the filamentous fungus Fusarium.</title>
        <authorList>
            <person name="Kim H.S."/>
            <person name="Lohmar J.M."/>
            <person name="Busman M."/>
            <person name="Brown D.W."/>
            <person name="Naumann T.A."/>
            <person name="Divon H.H."/>
            <person name="Lysoe E."/>
            <person name="Uhlig S."/>
            <person name="Proctor R.H."/>
        </authorList>
    </citation>
    <scope>NUCLEOTIDE SEQUENCE</scope>
    <source>
        <strain evidence="8">NRRL 20472</strain>
    </source>
</reference>
<dbReference type="Gene3D" id="1.20.1250.20">
    <property type="entry name" value="MFS general substrate transporter like domains"/>
    <property type="match status" value="1"/>
</dbReference>
<dbReference type="PANTHER" id="PTHR48022">
    <property type="entry name" value="PLASTIDIC GLUCOSE TRANSPORTER 4"/>
    <property type="match status" value="1"/>
</dbReference>
<dbReference type="OrthoDB" id="6612291at2759"/>